<evidence type="ECO:0000313" key="11">
    <source>
        <dbReference type="EMBL" id="MYD89078.1"/>
    </source>
</evidence>
<evidence type="ECO:0000256" key="4">
    <source>
        <dbReference type="ARBA" id="ARBA00023029"/>
    </source>
</evidence>
<comment type="caution">
    <text evidence="11">The sequence shown here is derived from an EMBL/GenBank/DDBJ whole genome shotgun (WGS) entry which is preliminary data.</text>
</comment>
<dbReference type="Gene3D" id="3.90.199.10">
    <property type="entry name" value="Topoisomerase II, domain 5"/>
    <property type="match status" value="1"/>
</dbReference>
<dbReference type="InterPro" id="IPR006691">
    <property type="entry name" value="GyrA/parC_rep"/>
</dbReference>
<dbReference type="SMART" id="SM00434">
    <property type="entry name" value="TOP4c"/>
    <property type="match status" value="1"/>
</dbReference>
<dbReference type="SUPFAM" id="SSF56719">
    <property type="entry name" value="Type II DNA topoisomerase"/>
    <property type="match status" value="1"/>
</dbReference>
<dbReference type="InterPro" id="IPR035516">
    <property type="entry name" value="Gyrase/topoIV_suA_C"/>
</dbReference>
<name>A0A6B1DNT1_9CHLR</name>
<dbReference type="InterPro" id="IPR002205">
    <property type="entry name" value="Topo_IIA_dom_A"/>
</dbReference>
<keyword evidence="5 7" id="KW-0238">DNA-binding</keyword>
<reference evidence="11" key="1">
    <citation type="submission" date="2019-09" db="EMBL/GenBank/DDBJ databases">
        <title>Characterisation of the sponge microbiome using genome-centric metagenomics.</title>
        <authorList>
            <person name="Engelberts J.P."/>
            <person name="Robbins S.J."/>
            <person name="De Goeij J.M."/>
            <person name="Aranda M."/>
            <person name="Bell S.C."/>
            <person name="Webster N.S."/>
        </authorList>
    </citation>
    <scope>NUCLEOTIDE SEQUENCE</scope>
    <source>
        <strain evidence="11">SB0662_bin_9</strain>
    </source>
</reference>
<accession>A0A6B1DNT1</accession>
<proteinExistence type="inferred from homology"/>
<dbReference type="Gene3D" id="3.30.1360.40">
    <property type="match status" value="1"/>
</dbReference>
<organism evidence="11">
    <name type="scientific">Caldilineaceae bacterium SB0662_bin_9</name>
    <dbReference type="NCBI Taxonomy" id="2605258"/>
    <lineage>
        <taxon>Bacteria</taxon>
        <taxon>Bacillati</taxon>
        <taxon>Chloroflexota</taxon>
        <taxon>Caldilineae</taxon>
        <taxon>Caldilineales</taxon>
        <taxon>Caldilineaceae</taxon>
    </lineage>
</organism>
<comment type="similarity">
    <text evidence="2">Belongs to the type II topoisomerase GyrA/ParC subunit family.</text>
</comment>
<evidence type="ECO:0000256" key="8">
    <source>
        <dbReference type="SAM" id="Coils"/>
    </source>
</evidence>
<dbReference type="PANTHER" id="PTHR43493">
    <property type="entry name" value="DNA GYRASE/TOPOISOMERASE SUBUNIT A"/>
    <property type="match status" value="1"/>
</dbReference>
<dbReference type="CDD" id="cd00187">
    <property type="entry name" value="TOP4c"/>
    <property type="match status" value="1"/>
</dbReference>
<dbReference type="PANTHER" id="PTHR43493:SF5">
    <property type="entry name" value="DNA GYRASE SUBUNIT A, CHLOROPLASTIC_MITOCHONDRIAL"/>
    <property type="match status" value="1"/>
</dbReference>
<comment type="catalytic activity">
    <reaction evidence="1 7">
        <text>ATP-dependent breakage, passage and rejoining of double-stranded DNA.</text>
        <dbReference type="EC" id="5.6.2.2"/>
    </reaction>
</comment>
<evidence type="ECO:0000256" key="6">
    <source>
        <dbReference type="ARBA" id="ARBA00023235"/>
    </source>
</evidence>
<dbReference type="GO" id="GO:0006265">
    <property type="term" value="P:DNA topological change"/>
    <property type="evidence" value="ECO:0007669"/>
    <property type="project" value="UniProtKB-UniRule"/>
</dbReference>
<dbReference type="EC" id="5.6.2.2" evidence="3"/>
<dbReference type="GO" id="GO:0005524">
    <property type="term" value="F:ATP binding"/>
    <property type="evidence" value="ECO:0007669"/>
    <property type="project" value="InterPro"/>
</dbReference>
<evidence type="ECO:0000259" key="10">
    <source>
        <dbReference type="PROSITE" id="PS52040"/>
    </source>
</evidence>
<feature type="domain" description="Topo IIA-type catalytic" evidence="10">
    <location>
        <begin position="58"/>
        <end position="530"/>
    </location>
</feature>
<dbReference type="EMBL" id="VXPY01000013">
    <property type="protein sequence ID" value="MYD89078.1"/>
    <property type="molecule type" value="Genomic_DNA"/>
</dbReference>
<gene>
    <name evidence="11" type="primary">gyrA</name>
    <name evidence="11" type="ORF">F4Y08_01895</name>
</gene>
<evidence type="ECO:0000256" key="2">
    <source>
        <dbReference type="ARBA" id="ARBA00008263"/>
    </source>
</evidence>
<dbReference type="Pfam" id="PF00521">
    <property type="entry name" value="DNA_topoisoIV"/>
    <property type="match status" value="1"/>
</dbReference>
<dbReference type="PROSITE" id="PS52040">
    <property type="entry name" value="TOPO_IIA"/>
    <property type="match status" value="1"/>
</dbReference>
<dbReference type="GO" id="GO:0009330">
    <property type="term" value="C:DNA topoisomerase type II (double strand cut, ATP-hydrolyzing) complex"/>
    <property type="evidence" value="ECO:0007669"/>
    <property type="project" value="TreeGrafter"/>
</dbReference>
<evidence type="ECO:0000256" key="5">
    <source>
        <dbReference type="ARBA" id="ARBA00023125"/>
    </source>
</evidence>
<dbReference type="InterPro" id="IPR013758">
    <property type="entry name" value="Topo_IIA_A/C_ab"/>
</dbReference>
<dbReference type="Pfam" id="PF03989">
    <property type="entry name" value="DNA_gyraseA_C"/>
    <property type="match status" value="5"/>
</dbReference>
<feature type="region of interest" description="Disordered" evidence="9">
    <location>
        <begin position="1"/>
        <end position="23"/>
    </location>
</feature>
<dbReference type="InterPro" id="IPR013757">
    <property type="entry name" value="Topo_IIA_A_a_sf"/>
</dbReference>
<feature type="compositionally biased region" description="Polar residues" evidence="9">
    <location>
        <begin position="13"/>
        <end position="23"/>
    </location>
</feature>
<dbReference type="Gene3D" id="2.120.10.90">
    <property type="entry name" value="DNA gyrase/topoisomerase IV, subunit A, C-terminal"/>
    <property type="match status" value="1"/>
</dbReference>
<feature type="active site" description="O-(5'-phospho-DNA)-tyrosine intermediate" evidence="7">
    <location>
        <position position="147"/>
    </location>
</feature>
<feature type="coiled-coil region" evidence="8">
    <location>
        <begin position="460"/>
        <end position="487"/>
    </location>
</feature>
<protein>
    <recommendedName>
        <fullName evidence="3">DNA topoisomerase (ATP-hydrolyzing)</fullName>
        <ecNumber evidence="3">5.6.2.2</ecNumber>
    </recommendedName>
</protein>
<dbReference type="GO" id="GO:0005737">
    <property type="term" value="C:cytoplasm"/>
    <property type="evidence" value="ECO:0007669"/>
    <property type="project" value="TreeGrafter"/>
</dbReference>
<dbReference type="SUPFAM" id="SSF101904">
    <property type="entry name" value="GyrA/ParC C-terminal domain-like"/>
    <property type="match status" value="1"/>
</dbReference>
<dbReference type="Gene3D" id="1.10.268.10">
    <property type="entry name" value="Topoisomerase, domain 3"/>
    <property type="match status" value="1"/>
</dbReference>
<feature type="region of interest" description="Disordered" evidence="9">
    <location>
        <begin position="843"/>
        <end position="872"/>
    </location>
</feature>
<dbReference type="FunFam" id="3.30.1360.40:FF:000002">
    <property type="entry name" value="DNA gyrase subunit A"/>
    <property type="match status" value="1"/>
</dbReference>
<dbReference type="AlphaFoldDB" id="A0A6B1DNT1"/>
<dbReference type="InterPro" id="IPR050220">
    <property type="entry name" value="Type_II_DNA_Topoisomerases"/>
</dbReference>
<dbReference type="GO" id="GO:0003677">
    <property type="term" value="F:DNA binding"/>
    <property type="evidence" value="ECO:0007669"/>
    <property type="project" value="UniProtKB-UniRule"/>
</dbReference>
<dbReference type="InterPro" id="IPR013760">
    <property type="entry name" value="Topo_IIA-like_dom_sf"/>
</dbReference>
<dbReference type="GO" id="GO:0034335">
    <property type="term" value="F:DNA negative supercoiling activity"/>
    <property type="evidence" value="ECO:0007669"/>
    <property type="project" value="UniProtKB-ARBA"/>
</dbReference>
<dbReference type="NCBIfam" id="NF004043">
    <property type="entry name" value="PRK05560.1"/>
    <property type="match status" value="1"/>
</dbReference>
<keyword evidence="4 7" id="KW-0799">Topoisomerase</keyword>
<evidence type="ECO:0000256" key="7">
    <source>
        <dbReference type="PROSITE-ProRule" id="PRU01384"/>
    </source>
</evidence>
<keyword evidence="8" id="KW-0175">Coiled coil</keyword>
<dbReference type="NCBIfam" id="TIGR01063">
    <property type="entry name" value="gyrA"/>
    <property type="match status" value="1"/>
</dbReference>
<evidence type="ECO:0000256" key="9">
    <source>
        <dbReference type="SAM" id="MobiDB-lite"/>
    </source>
</evidence>
<evidence type="ECO:0000256" key="1">
    <source>
        <dbReference type="ARBA" id="ARBA00000185"/>
    </source>
</evidence>
<evidence type="ECO:0000256" key="3">
    <source>
        <dbReference type="ARBA" id="ARBA00012895"/>
    </source>
</evidence>
<keyword evidence="6 7" id="KW-0413">Isomerase</keyword>
<dbReference type="FunFam" id="1.10.268.10:FF:000001">
    <property type="entry name" value="DNA gyrase subunit A"/>
    <property type="match status" value="1"/>
</dbReference>
<dbReference type="NCBIfam" id="NF004044">
    <property type="entry name" value="PRK05561.1"/>
    <property type="match status" value="1"/>
</dbReference>
<sequence length="872" mass="96635">MADYAPQDPADQSRGNQAGTNQSVVPNYLGRVEPQALTTEVEGSFVDYAMSVIVSRALPDARDGLKPVQRRILYAMHSDLRLRPGSPYKKSARIVGEVLGKYHPHGDGSVYESMARMVQDFSLRYPLVDGQGNFGSVDGDNPAAMRYTEARMARLAASMLNDIDEDTVAWKENFDDSLQEPVVLPAQVPNLLINGTTGIAVGMATNIPPHNLGEIVEAQKFIIDNWTRRHSLTIDELMIYVKGPDFPLGGQILGTDGIREAFETGRGRIVVRAEGRIEEIPGRSRTRLVFESIPYGVNKASMIARIADIVNKGERLQEIVDMRDESGRDGIRLVMELKSSATPQRVLNQVYKFSDLQMSFPVTLRALLDNQPVVLNLRQALLCHLDHRIDVVERRTEFRRAKVRVRAHVLEGLLKALANIDRVVEVVRASDSAAEASSQLQGEFKLTERQAQEILDMPLRRLAALERQRLEDEYADALEQIRGYTELLENPDKLRQVVREELDQLRENHRDPRKTQILYGVQPELSDEDLVVKQDDLVVVWQSLYARRTQATEFRGQGLGGQGVSGRSDKEDSAVKHLLYANSLDAYLVFTDRGRVYPCRAYALPEGSRTARGETLRGCVPLEPDEEVQAVLHQPAGGRWRSLILVTRLGRIKRMRMSDFTRLRTAGKFAITLHDGDAIAKAVATDGDSNLFLLTTQGKGLRLDETAIRYQGTTASGVRGIRLRADDLVADCLPVSDDDHIVLLYGHGKGKRMAMAQWSVKGRNSQGNWAMSHRRLDELGPIACAVIVADDKELAIATAQGKVMRTPIAPIRSLSRTAAGSRVIRTAEGDQVAAVAVVPMTEDPEADDIEAPPMLPEIGHTAGAGPEPDQDQ</sequence>